<dbReference type="InterPro" id="IPR001611">
    <property type="entry name" value="Leu-rich_rpt"/>
</dbReference>
<accession>A0A9N9S4P6</accession>
<dbReference type="PANTHER" id="PTHR45712:SF22">
    <property type="entry name" value="INSULIN-LIKE GROWTH FACTOR-BINDING PROTEIN COMPLEX ACID LABILE SUBUNIT"/>
    <property type="match status" value="1"/>
</dbReference>
<keyword evidence="2" id="KW-0677">Repeat</keyword>
<sequence length="655" mass="75091">MKKSFLFIIYLIASLSGLSSSTDIVCDYSVTRFTVIGDVYRCSIKDNPNILTKESAKVNILRGSHWDSKSNDDVLGFVAFGITMQYFPTGLDKYFKNIKAIYIQSCQLKEIHQSDLKQFPNLISLSFYFNSIKSIEAGLFDFNPNLQLIAFLEQQIVRIDPNVFDHLNNLESFYFHLVPCVNQYIENSREEVKAAIQIVKEKCSMIYDSCTINSNYGHSSPSYEGLKDIYLCYIISDPKITSKDLADSCGISGTHATSKTNAHVHGFYAKSKTINYFPHILSKKYQNLKMITFQDCKMKEVHQSDLKPFPNLVHFNVKLNEIEVIEQGLFDFNLNLEYISFSQNNIVHIDSNVFDSLSKLRWFFMDPDSCLTNSNSVSDSIEQVVEVIKIVKSNCTNSEFLSLDAQLKNLEIESKEPNFDEFASQMESFIRVYKNSRLSKVRTLNDQFQALLNSEECPNCHQMIKLIALDKKVSKIDENLSVNQKIILNKFEDLSLTKCGLDAVELKATLSITLDSLKSLVIDQESKLDQIQNTQNQLNDNSQTEVKFDDLRASQDSSLSVLTSKLNELKNNIKESQINDNSDDKISALRFKDHFIDFEGKIDEKLERIEKKLTTKVDKMSTNLDEKVKGLESRLMKIFEEILEEKLQKLVKLMK</sequence>
<feature type="signal peptide" evidence="4">
    <location>
        <begin position="1"/>
        <end position="21"/>
    </location>
</feature>
<dbReference type="SUPFAM" id="SSF52058">
    <property type="entry name" value="L domain-like"/>
    <property type="match status" value="1"/>
</dbReference>
<dbReference type="AlphaFoldDB" id="A0A9N9S4P6"/>
<evidence type="ECO:0000256" key="4">
    <source>
        <dbReference type="SAM" id="SignalP"/>
    </source>
</evidence>
<feature type="chain" id="PRO_5040415290" evidence="4">
    <location>
        <begin position="22"/>
        <end position="655"/>
    </location>
</feature>
<evidence type="ECO:0000313" key="6">
    <source>
        <dbReference type="Proteomes" id="UP001153620"/>
    </source>
</evidence>
<dbReference type="InterPro" id="IPR032675">
    <property type="entry name" value="LRR_dom_sf"/>
</dbReference>
<gene>
    <name evidence="5" type="ORF">CHIRRI_LOCUS13129</name>
</gene>
<reference evidence="5" key="2">
    <citation type="submission" date="2022-10" db="EMBL/GenBank/DDBJ databases">
        <authorList>
            <consortium name="ENA_rothamsted_submissions"/>
            <consortium name="culmorum"/>
            <person name="King R."/>
        </authorList>
    </citation>
    <scope>NUCLEOTIDE SEQUENCE</scope>
</reference>
<feature type="coiled-coil region" evidence="3">
    <location>
        <begin position="514"/>
        <end position="579"/>
    </location>
</feature>
<dbReference type="Gene3D" id="3.80.10.10">
    <property type="entry name" value="Ribonuclease Inhibitor"/>
    <property type="match status" value="2"/>
</dbReference>
<organism evidence="5 6">
    <name type="scientific">Chironomus riparius</name>
    <dbReference type="NCBI Taxonomy" id="315576"/>
    <lineage>
        <taxon>Eukaryota</taxon>
        <taxon>Metazoa</taxon>
        <taxon>Ecdysozoa</taxon>
        <taxon>Arthropoda</taxon>
        <taxon>Hexapoda</taxon>
        <taxon>Insecta</taxon>
        <taxon>Pterygota</taxon>
        <taxon>Neoptera</taxon>
        <taxon>Endopterygota</taxon>
        <taxon>Diptera</taxon>
        <taxon>Nematocera</taxon>
        <taxon>Chironomoidea</taxon>
        <taxon>Chironomidae</taxon>
        <taxon>Chironominae</taxon>
        <taxon>Chironomus</taxon>
    </lineage>
</organism>
<dbReference type="InterPro" id="IPR050333">
    <property type="entry name" value="SLRP"/>
</dbReference>
<dbReference type="PANTHER" id="PTHR45712">
    <property type="entry name" value="AGAP008170-PA"/>
    <property type="match status" value="1"/>
</dbReference>
<dbReference type="Proteomes" id="UP001153620">
    <property type="component" value="Chromosome 4"/>
</dbReference>
<protein>
    <submittedName>
        <fullName evidence="5">Uncharacterized protein</fullName>
    </submittedName>
</protein>
<proteinExistence type="predicted"/>
<keyword evidence="6" id="KW-1185">Reference proteome</keyword>
<dbReference type="EMBL" id="OU895880">
    <property type="protein sequence ID" value="CAG9810312.1"/>
    <property type="molecule type" value="Genomic_DNA"/>
</dbReference>
<keyword evidence="3" id="KW-0175">Coiled coil</keyword>
<evidence type="ECO:0000256" key="2">
    <source>
        <dbReference type="ARBA" id="ARBA00022737"/>
    </source>
</evidence>
<dbReference type="Pfam" id="PF13855">
    <property type="entry name" value="LRR_8"/>
    <property type="match status" value="1"/>
</dbReference>
<dbReference type="OrthoDB" id="10251250at2759"/>
<name>A0A9N9S4P6_9DIPT</name>
<evidence type="ECO:0000313" key="5">
    <source>
        <dbReference type="EMBL" id="CAG9810312.1"/>
    </source>
</evidence>
<keyword evidence="1" id="KW-0433">Leucine-rich repeat</keyword>
<keyword evidence="4" id="KW-0732">Signal</keyword>
<evidence type="ECO:0000256" key="1">
    <source>
        <dbReference type="ARBA" id="ARBA00022614"/>
    </source>
</evidence>
<evidence type="ECO:0000256" key="3">
    <source>
        <dbReference type="SAM" id="Coils"/>
    </source>
</evidence>
<reference evidence="5" key="1">
    <citation type="submission" date="2022-01" db="EMBL/GenBank/DDBJ databases">
        <authorList>
            <person name="King R."/>
        </authorList>
    </citation>
    <scope>NUCLEOTIDE SEQUENCE</scope>
</reference>